<dbReference type="PANTHER" id="PTHR31356:SF36">
    <property type="entry name" value="L-ASCORBATE PEROXIDASE 3"/>
    <property type="match status" value="1"/>
</dbReference>
<dbReference type="PRINTS" id="PR00458">
    <property type="entry name" value="PEROXIDASE"/>
</dbReference>
<sequence length="383" mass="44370">MSQTFKLVQMQITSLISVLLVPFAFIQSFYSEFPGQNVWDRAYYLTDRYIVHTPKHISQRLRAEKVRYVHNGFQFQQYQGYNSYLKFKRDCVSKRSLYHKRTFTKSTKDKKYIERVKEAVKEVFPADHDDGSLAPVILRLAWHACATYNVETKLGGSNGATMRYIPELTDEGNMGLEVARAALEPVKAEFPEVTYSDLWTLAGKVAIEHMGGPEIEWIPGRYDCMDLKYMPPAGLLPFADKDANHVRTTFTRMGMTDQETVALIGAHGLGRCHKHISGWDGHWTQDPLRFSNEFYKALVSENWHQGTVPETGRRQYYNDDESLMMLNTDMELLRDPSYKFFVMEYAKNEARFFQDFAEAFAKLLELGIRRDTKGDVVLRSTYM</sequence>
<evidence type="ECO:0000256" key="1">
    <source>
        <dbReference type="ARBA" id="ARBA00003917"/>
    </source>
</evidence>
<evidence type="ECO:0000259" key="10">
    <source>
        <dbReference type="PROSITE" id="PS50873"/>
    </source>
</evidence>
<name>A0ABP0ZSR2_9ASCO</name>
<dbReference type="InterPro" id="IPR019794">
    <property type="entry name" value="Peroxidases_AS"/>
</dbReference>
<keyword evidence="5" id="KW-0479">Metal-binding</keyword>
<dbReference type="InterPro" id="IPR002016">
    <property type="entry name" value="Haem_peroxidase"/>
</dbReference>
<protein>
    <recommendedName>
        <fullName evidence="8">Peroxidase</fullName>
        <ecNumber evidence="8">1.11.1.-</ecNumber>
    </recommendedName>
</protein>
<dbReference type="InterPro" id="IPR044831">
    <property type="entry name" value="Ccp1-like"/>
</dbReference>
<evidence type="ECO:0000313" key="11">
    <source>
        <dbReference type="EMBL" id="CAK9441526.1"/>
    </source>
</evidence>
<dbReference type="EC" id="1.11.1.-" evidence="8"/>
<dbReference type="InterPro" id="IPR010255">
    <property type="entry name" value="Haem_peroxidase_sf"/>
</dbReference>
<gene>
    <name evidence="11" type="ORF">LODBEIA_P53940</name>
</gene>
<evidence type="ECO:0000256" key="5">
    <source>
        <dbReference type="ARBA" id="ARBA00022723"/>
    </source>
</evidence>
<keyword evidence="3 8" id="KW-0575">Peroxidase</keyword>
<dbReference type="PRINTS" id="PR00459">
    <property type="entry name" value="ASPEROXIDASE"/>
</dbReference>
<dbReference type="InterPro" id="IPR002207">
    <property type="entry name" value="Peroxidase_I"/>
</dbReference>
<keyword evidence="9" id="KW-1133">Transmembrane helix</keyword>
<dbReference type="Pfam" id="PF00141">
    <property type="entry name" value="peroxidase"/>
    <property type="match status" value="1"/>
</dbReference>
<dbReference type="Proteomes" id="UP001497383">
    <property type="component" value="Chromosome 7"/>
</dbReference>
<evidence type="ECO:0000256" key="8">
    <source>
        <dbReference type="RuleBase" id="RU363051"/>
    </source>
</evidence>
<comment type="similarity">
    <text evidence="2">Belongs to the peroxidase family. Cytochrome c peroxidase subfamily.</text>
</comment>
<keyword evidence="9" id="KW-0812">Transmembrane</keyword>
<dbReference type="Gene3D" id="1.10.520.10">
    <property type="match status" value="1"/>
</dbReference>
<dbReference type="PROSITE" id="PS00436">
    <property type="entry name" value="PEROXIDASE_2"/>
    <property type="match status" value="1"/>
</dbReference>
<accession>A0ABP0ZSR2</accession>
<comment type="function">
    <text evidence="1">Destroys radicals which are normally produced within the cells and which are toxic to biological systems.</text>
</comment>
<reference evidence="11 12" key="1">
    <citation type="submission" date="2024-03" db="EMBL/GenBank/DDBJ databases">
        <authorList>
            <person name="Brejova B."/>
        </authorList>
    </citation>
    <scope>NUCLEOTIDE SEQUENCE [LARGE SCALE GENOMIC DNA]</scope>
    <source>
        <strain evidence="11 12">CBS 14171</strain>
    </source>
</reference>
<proteinExistence type="inferred from homology"/>
<evidence type="ECO:0000313" key="12">
    <source>
        <dbReference type="Proteomes" id="UP001497383"/>
    </source>
</evidence>
<keyword evidence="9" id="KW-0472">Membrane</keyword>
<dbReference type="SUPFAM" id="SSF48113">
    <property type="entry name" value="Heme-dependent peroxidases"/>
    <property type="match status" value="1"/>
</dbReference>
<dbReference type="PROSITE" id="PS50873">
    <property type="entry name" value="PEROXIDASE_4"/>
    <property type="match status" value="1"/>
</dbReference>
<dbReference type="PANTHER" id="PTHR31356">
    <property type="entry name" value="THYLAKOID LUMENAL 29 KDA PROTEIN, CHLOROPLASTIC-RELATED"/>
    <property type="match status" value="1"/>
</dbReference>
<keyword evidence="6 8" id="KW-0560">Oxidoreductase</keyword>
<dbReference type="GeneID" id="92210590"/>
<dbReference type="Gene3D" id="1.10.420.10">
    <property type="entry name" value="Peroxidase, domain 2"/>
    <property type="match status" value="1"/>
</dbReference>
<evidence type="ECO:0000256" key="2">
    <source>
        <dbReference type="ARBA" id="ARBA00005997"/>
    </source>
</evidence>
<evidence type="ECO:0000256" key="9">
    <source>
        <dbReference type="SAM" id="Phobius"/>
    </source>
</evidence>
<keyword evidence="4" id="KW-0349">Heme</keyword>
<evidence type="ECO:0000256" key="3">
    <source>
        <dbReference type="ARBA" id="ARBA00022559"/>
    </source>
</evidence>
<evidence type="ECO:0000256" key="7">
    <source>
        <dbReference type="ARBA" id="ARBA00023004"/>
    </source>
</evidence>
<dbReference type="RefSeq" id="XP_066832332.1">
    <property type="nucleotide sequence ID" value="XM_066975721.1"/>
</dbReference>
<organism evidence="11 12">
    <name type="scientific">Lodderomyces beijingensis</name>
    <dbReference type="NCBI Taxonomy" id="1775926"/>
    <lineage>
        <taxon>Eukaryota</taxon>
        <taxon>Fungi</taxon>
        <taxon>Dikarya</taxon>
        <taxon>Ascomycota</taxon>
        <taxon>Saccharomycotina</taxon>
        <taxon>Pichiomycetes</taxon>
        <taxon>Debaryomycetaceae</taxon>
        <taxon>Candida/Lodderomyces clade</taxon>
        <taxon>Lodderomyces</taxon>
    </lineage>
</organism>
<feature type="domain" description="Plant heme peroxidase family profile" evidence="10">
    <location>
        <begin position="130"/>
        <end position="383"/>
    </location>
</feature>
<dbReference type="EMBL" id="OZ022411">
    <property type="protein sequence ID" value="CAK9441526.1"/>
    <property type="molecule type" value="Genomic_DNA"/>
</dbReference>
<evidence type="ECO:0000256" key="6">
    <source>
        <dbReference type="ARBA" id="ARBA00023002"/>
    </source>
</evidence>
<evidence type="ECO:0000256" key="4">
    <source>
        <dbReference type="ARBA" id="ARBA00022617"/>
    </source>
</evidence>
<keyword evidence="7" id="KW-0408">Iron</keyword>
<keyword evidence="12" id="KW-1185">Reference proteome</keyword>
<feature type="transmembrane region" description="Helical" evidence="9">
    <location>
        <begin position="12"/>
        <end position="30"/>
    </location>
</feature>